<reference evidence="4 5" key="1">
    <citation type="submission" date="2017-05" db="EMBL/GenBank/DDBJ databases">
        <authorList>
            <person name="Varghese N."/>
            <person name="Submissions S."/>
        </authorList>
    </citation>
    <scope>NUCLEOTIDE SEQUENCE [LARGE SCALE GENOMIC DNA]</scope>
    <source>
        <strain evidence="4 5">DSM 46834</strain>
    </source>
</reference>
<accession>A0A521FU42</accession>
<dbReference type="SUPFAM" id="SSF55729">
    <property type="entry name" value="Acyl-CoA N-acyltransferases (Nat)"/>
    <property type="match status" value="1"/>
</dbReference>
<evidence type="ECO:0000313" key="4">
    <source>
        <dbReference type="EMBL" id="SMO99688.1"/>
    </source>
</evidence>
<evidence type="ECO:0000259" key="3">
    <source>
        <dbReference type="PROSITE" id="PS51186"/>
    </source>
</evidence>
<dbReference type="InterPro" id="IPR050832">
    <property type="entry name" value="Bact_Acetyltransf"/>
</dbReference>
<protein>
    <submittedName>
        <fullName evidence="4">Putative acetyltransferase</fullName>
    </submittedName>
</protein>
<dbReference type="EMBL" id="FXTJ01000018">
    <property type="protein sequence ID" value="SMO99688.1"/>
    <property type="molecule type" value="Genomic_DNA"/>
</dbReference>
<dbReference type="AlphaFoldDB" id="A0A521FU42"/>
<dbReference type="Pfam" id="PF00583">
    <property type="entry name" value="Acetyltransf_1"/>
    <property type="match status" value="1"/>
</dbReference>
<feature type="domain" description="N-acetyltransferase" evidence="3">
    <location>
        <begin position="4"/>
        <end position="160"/>
    </location>
</feature>
<sequence length="160" mass="17409">MPDVVVRPADDGDAAVVRRMLAAYHRATEREKGRPVDDVDRLPAAYRAEIADAGPASGTLHLLDAGGAVAGMYVLAPMPVRATVELKRLWVDPDRRGRGLGELAVQDAVRRAGDAGAHTVRLSVWEWRTGALDLYRRAGFVDCPSWDPRPGLVCMERRAG</sequence>
<evidence type="ECO:0000256" key="2">
    <source>
        <dbReference type="ARBA" id="ARBA00023315"/>
    </source>
</evidence>
<keyword evidence="5" id="KW-1185">Reference proteome</keyword>
<dbReference type="PANTHER" id="PTHR43877:SF2">
    <property type="entry name" value="AMINOALKYLPHOSPHONATE N-ACETYLTRANSFERASE-RELATED"/>
    <property type="match status" value="1"/>
</dbReference>
<organism evidence="4 5">
    <name type="scientific">Geodermatophilus aquaeductus</name>
    <dbReference type="NCBI Taxonomy" id="1564161"/>
    <lineage>
        <taxon>Bacteria</taxon>
        <taxon>Bacillati</taxon>
        <taxon>Actinomycetota</taxon>
        <taxon>Actinomycetes</taxon>
        <taxon>Geodermatophilales</taxon>
        <taxon>Geodermatophilaceae</taxon>
        <taxon>Geodermatophilus</taxon>
    </lineage>
</organism>
<dbReference type="CDD" id="cd04301">
    <property type="entry name" value="NAT_SF"/>
    <property type="match status" value="1"/>
</dbReference>
<keyword evidence="2" id="KW-0012">Acyltransferase</keyword>
<proteinExistence type="predicted"/>
<gene>
    <name evidence="4" type="ORF">SAMN06273567_11843</name>
</gene>
<dbReference type="Proteomes" id="UP000317484">
    <property type="component" value="Unassembled WGS sequence"/>
</dbReference>
<keyword evidence="1 4" id="KW-0808">Transferase</keyword>
<name>A0A521FU42_9ACTN</name>
<dbReference type="RefSeq" id="WP_221888391.1">
    <property type="nucleotide sequence ID" value="NZ_FXTJ01000018.1"/>
</dbReference>
<dbReference type="InterPro" id="IPR000182">
    <property type="entry name" value="GNAT_dom"/>
</dbReference>
<dbReference type="PROSITE" id="PS51186">
    <property type="entry name" value="GNAT"/>
    <property type="match status" value="1"/>
</dbReference>
<dbReference type="GO" id="GO:0016747">
    <property type="term" value="F:acyltransferase activity, transferring groups other than amino-acyl groups"/>
    <property type="evidence" value="ECO:0007669"/>
    <property type="project" value="InterPro"/>
</dbReference>
<evidence type="ECO:0000256" key="1">
    <source>
        <dbReference type="ARBA" id="ARBA00022679"/>
    </source>
</evidence>
<dbReference type="Gene3D" id="3.40.630.30">
    <property type="match status" value="1"/>
</dbReference>
<dbReference type="InterPro" id="IPR016181">
    <property type="entry name" value="Acyl_CoA_acyltransferase"/>
</dbReference>
<evidence type="ECO:0000313" key="5">
    <source>
        <dbReference type="Proteomes" id="UP000317484"/>
    </source>
</evidence>
<dbReference type="PANTHER" id="PTHR43877">
    <property type="entry name" value="AMINOALKYLPHOSPHONATE N-ACETYLTRANSFERASE-RELATED-RELATED"/>
    <property type="match status" value="1"/>
</dbReference>